<dbReference type="GO" id="GO:0016787">
    <property type="term" value="F:hydrolase activity"/>
    <property type="evidence" value="ECO:0007669"/>
    <property type="project" value="UniProtKB-KW"/>
</dbReference>
<dbReference type="Gene3D" id="3.20.20.140">
    <property type="entry name" value="Metal-dependent hydrolases"/>
    <property type="match status" value="1"/>
</dbReference>
<sequence>MKIIDAHMHYYDIDKFYEVAENAGHENTAACWQQICQENNIVFAVAMGNSEDAPSRYGGSTPRLINLSGPFDEKNYNQPLSMGYCLGVKSEDITLANAEKTAQEFEHYLSDPHCLGIKFYPGYRPVFIYDERHYPLFELARHYNVPVAVHTGDTATPAAKLRYAHPLTVDEVAADFPDVQFVICHCGNPWLLDATEVATKNDNVAVDLSGLLEGIPGPHFYRQNQGYFDYLGMWLRYMNRWDKLMYGSDWPLINIPDYIAIMRQLIPEEHQEAFFYSNALRVYSRIQKIL</sequence>
<feature type="domain" description="Amidohydrolase-related" evidence="2">
    <location>
        <begin position="97"/>
        <end position="284"/>
    </location>
</feature>
<comment type="caution">
    <text evidence="3">The sequence shown here is derived from an EMBL/GenBank/DDBJ whole genome shotgun (WGS) entry which is preliminary data.</text>
</comment>
<dbReference type="Pfam" id="PF04909">
    <property type="entry name" value="Amidohydro_2"/>
    <property type="match status" value="1"/>
</dbReference>
<gene>
    <name evidence="3" type="ORF">BN533_01975</name>
    <name evidence="4" type="ORF">GMD11_01320</name>
    <name evidence="5" type="ORF">GMD18_01315</name>
</gene>
<evidence type="ECO:0000313" key="5">
    <source>
        <dbReference type="EMBL" id="MTU03039.1"/>
    </source>
</evidence>
<protein>
    <submittedName>
        <fullName evidence="3">Amidohydrolase family protein</fullName>
    </submittedName>
</protein>
<dbReference type="GO" id="GO:0016831">
    <property type="term" value="F:carboxy-lyase activity"/>
    <property type="evidence" value="ECO:0007669"/>
    <property type="project" value="InterPro"/>
</dbReference>
<dbReference type="CDD" id="cd01292">
    <property type="entry name" value="metallo-dependent_hydrolases"/>
    <property type="match status" value="1"/>
</dbReference>
<dbReference type="InterPro" id="IPR032466">
    <property type="entry name" value="Metal_Hydrolase"/>
</dbReference>
<keyword evidence="1" id="KW-0456">Lyase</keyword>
<evidence type="ECO:0000313" key="7">
    <source>
        <dbReference type="Proteomes" id="UP000484547"/>
    </source>
</evidence>
<evidence type="ECO:0000313" key="6">
    <source>
        <dbReference type="Proteomes" id="UP000443070"/>
    </source>
</evidence>
<accession>R6J9J6</accession>
<evidence type="ECO:0000256" key="1">
    <source>
        <dbReference type="ARBA" id="ARBA00023239"/>
    </source>
</evidence>
<evidence type="ECO:0000313" key="4">
    <source>
        <dbReference type="EMBL" id="MTT74908.1"/>
    </source>
</evidence>
<dbReference type="AlphaFoldDB" id="A0A3G9GRG9"/>
<reference evidence="3" key="1">
    <citation type="submission" date="2012-11" db="EMBL/GenBank/DDBJ databases">
        <title>Dependencies among metagenomic species, viruses, plasmids and units of genetic variation.</title>
        <authorList>
            <person name="Nielsen H.B."/>
            <person name="Almeida M."/>
            <person name="Juncker A.S."/>
            <person name="Rasmussen S."/>
            <person name="Li J."/>
            <person name="Sunagawa S."/>
            <person name="Plichta D."/>
            <person name="Gautier L."/>
            <person name="Le Chatelier E."/>
            <person name="Peletier E."/>
            <person name="Bonde I."/>
            <person name="Nielsen T."/>
            <person name="Manichanh C."/>
            <person name="Arumugam M."/>
            <person name="Batto J."/>
            <person name="Santos M.B.Q.D."/>
            <person name="Blom N."/>
            <person name="Borruel N."/>
            <person name="Burgdorf K.S."/>
            <person name="Boumezbeur F."/>
            <person name="Casellas F."/>
            <person name="Dore J."/>
            <person name="Guarner F."/>
            <person name="Hansen T."/>
            <person name="Hildebrand F."/>
            <person name="Kaas R.S."/>
            <person name="Kennedy S."/>
            <person name="Kristiansen K."/>
            <person name="Kultima J.R."/>
            <person name="Leonard P."/>
            <person name="Levenez F."/>
            <person name="Lund O."/>
            <person name="Moumen B."/>
            <person name="Le Paslier D."/>
            <person name="Pons N."/>
            <person name="Pedersen O."/>
            <person name="Prifti E."/>
            <person name="Qin J."/>
            <person name="Raes J."/>
            <person name="Tap J."/>
            <person name="Tims S."/>
            <person name="Ussery D.W."/>
            <person name="Yamada T."/>
            <person name="MetaHit consortium"/>
            <person name="Renault P."/>
            <person name="Sicheritz-Ponten T."/>
            <person name="Bork P."/>
            <person name="Wang J."/>
            <person name="Brunak S."/>
            <person name="Ehrlich S.D."/>
        </authorList>
    </citation>
    <scope>NUCLEOTIDE SEQUENCE [LARGE SCALE GENOMIC DNA]</scope>
</reference>
<dbReference type="InterPro" id="IPR032465">
    <property type="entry name" value="ACMSD"/>
</dbReference>
<dbReference type="EMBL" id="WNBM01000001">
    <property type="protein sequence ID" value="MTT74908.1"/>
    <property type="molecule type" value="Genomic_DNA"/>
</dbReference>
<evidence type="ECO:0000259" key="2">
    <source>
        <dbReference type="Pfam" id="PF04909"/>
    </source>
</evidence>
<keyword evidence="3" id="KW-0378">Hydrolase</keyword>
<dbReference type="EMBL" id="CBDS010000102">
    <property type="protein sequence ID" value="CDB46962.1"/>
    <property type="molecule type" value="Genomic_DNA"/>
</dbReference>
<dbReference type="EMBL" id="WNBW01000001">
    <property type="protein sequence ID" value="MTU03039.1"/>
    <property type="molecule type" value="Genomic_DNA"/>
</dbReference>
<evidence type="ECO:0000313" key="3">
    <source>
        <dbReference type="EMBL" id="CDB46962.1"/>
    </source>
</evidence>
<proteinExistence type="predicted"/>
<dbReference type="Proteomes" id="UP000443070">
    <property type="component" value="Unassembled WGS sequence"/>
</dbReference>
<dbReference type="PANTHER" id="PTHR21240:SF19">
    <property type="entry name" value="CATALYTIC_ HYDROLASE"/>
    <property type="match status" value="1"/>
</dbReference>
<organism evidence="3">
    <name type="scientific">Phascolarctobacterium faecium</name>
    <dbReference type="NCBI Taxonomy" id="33025"/>
    <lineage>
        <taxon>Bacteria</taxon>
        <taxon>Bacillati</taxon>
        <taxon>Bacillota</taxon>
        <taxon>Negativicutes</taxon>
        <taxon>Acidaminococcales</taxon>
        <taxon>Acidaminococcaceae</taxon>
        <taxon>Phascolarctobacterium</taxon>
    </lineage>
</organism>
<dbReference type="OrthoDB" id="9771932at2"/>
<dbReference type="Proteomes" id="UP000484547">
    <property type="component" value="Unassembled WGS sequence"/>
</dbReference>
<reference evidence="6 7" key="2">
    <citation type="journal article" date="2019" name="Nat. Med.">
        <title>A library of human gut bacterial isolates paired with longitudinal multiomics data enables mechanistic microbiome research.</title>
        <authorList>
            <person name="Poyet M."/>
            <person name="Groussin M."/>
            <person name="Gibbons S.M."/>
            <person name="Avila-Pacheco J."/>
            <person name="Jiang X."/>
            <person name="Kearney S.M."/>
            <person name="Perrotta A.R."/>
            <person name="Berdy B."/>
            <person name="Zhao S."/>
            <person name="Lieberman T.D."/>
            <person name="Swanson P.K."/>
            <person name="Smith M."/>
            <person name="Roesemann S."/>
            <person name="Alexander J.E."/>
            <person name="Rich S.A."/>
            <person name="Livny J."/>
            <person name="Vlamakis H."/>
            <person name="Clish C."/>
            <person name="Bullock K."/>
            <person name="Deik A."/>
            <person name="Scott J."/>
            <person name="Pierce K.A."/>
            <person name="Xavier R.J."/>
            <person name="Alm E.J."/>
        </authorList>
    </citation>
    <scope>NUCLEOTIDE SEQUENCE [LARGE SCALE GENOMIC DNA]</scope>
    <source>
        <strain evidence="4 7">BIOML-A13</strain>
        <strain evidence="5 6">BIOML-A3</strain>
    </source>
</reference>
<keyword evidence="6" id="KW-1185">Reference proteome</keyword>
<dbReference type="RefSeq" id="WP_021718875.1">
    <property type="nucleotide sequence ID" value="NZ_AP019004.1"/>
</dbReference>
<dbReference type="InterPro" id="IPR006680">
    <property type="entry name" value="Amidohydro-rel"/>
</dbReference>
<name>A0A3G9GRG9_9FIRM</name>
<dbReference type="PANTHER" id="PTHR21240">
    <property type="entry name" value="2-AMINO-3-CARBOXYLMUCONATE-6-SEMIALDEHYDE DECARBOXYLASE"/>
    <property type="match status" value="1"/>
</dbReference>
<dbReference type="GeneID" id="49406837"/>
<dbReference type="SUPFAM" id="SSF51556">
    <property type="entry name" value="Metallo-dependent hydrolases"/>
    <property type="match status" value="1"/>
</dbReference>
<accession>A0A3G9GRG9</accession>